<dbReference type="Gene3D" id="1.20.120.1960">
    <property type="entry name" value="QSOX sulfhydryl oxidase domain"/>
    <property type="match status" value="1"/>
</dbReference>
<dbReference type="Gene3D" id="1.20.120.310">
    <property type="entry name" value="ERV/ALR sulfhydryl oxidase domain"/>
    <property type="match status" value="2"/>
</dbReference>
<dbReference type="GO" id="GO:0016971">
    <property type="term" value="F:flavin-dependent sulfhydryl oxidase activity"/>
    <property type="evidence" value="ECO:0007669"/>
    <property type="project" value="InterPro"/>
</dbReference>
<keyword evidence="3" id="KW-0732">Signal</keyword>
<dbReference type="PANTHER" id="PTHR22897:SF6">
    <property type="entry name" value="SULFHYDRYL OXIDASE 1"/>
    <property type="match status" value="1"/>
</dbReference>
<reference evidence="5" key="2">
    <citation type="submission" date="2025-08" db="UniProtKB">
        <authorList>
            <consortium name="Ensembl"/>
        </authorList>
    </citation>
    <scope>IDENTIFICATION</scope>
</reference>
<dbReference type="Gene3D" id="3.40.30.10">
    <property type="entry name" value="Glutaredoxin"/>
    <property type="match status" value="2"/>
</dbReference>
<gene>
    <name evidence="5" type="primary">QSOX1</name>
</gene>
<dbReference type="SUPFAM" id="SSF52833">
    <property type="entry name" value="Thioredoxin-like"/>
    <property type="match status" value="1"/>
</dbReference>
<protein>
    <submittedName>
        <fullName evidence="5">Quiescin sulfhydryl oxidase 1</fullName>
    </submittedName>
</protein>
<dbReference type="GO" id="GO:0006457">
    <property type="term" value="P:protein folding"/>
    <property type="evidence" value="ECO:0007669"/>
    <property type="project" value="TreeGrafter"/>
</dbReference>
<dbReference type="InterPro" id="IPR036774">
    <property type="entry name" value="ERV/ALR_sulphydryl_oxid_sf"/>
</dbReference>
<dbReference type="SUPFAM" id="SSF69000">
    <property type="entry name" value="FAD-dependent thiol oxidase"/>
    <property type="match status" value="1"/>
</dbReference>
<evidence type="ECO:0000313" key="6">
    <source>
        <dbReference type="Proteomes" id="UP000008225"/>
    </source>
</evidence>
<dbReference type="CDD" id="cd02992">
    <property type="entry name" value="PDI_a_QSOX"/>
    <property type="match status" value="1"/>
</dbReference>
<dbReference type="Proteomes" id="UP000008225">
    <property type="component" value="Chromosome 18"/>
</dbReference>
<dbReference type="GO" id="GO:0005615">
    <property type="term" value="C:extracellular space"/>
    <property type="evidence" value="ECO:0007669"/>
    <property type="project" value="TreeGrafter"/>
</dbReference>
<evidence type="ECO:0000256" key="3">
    <source>
        <dbReference type="SAM" id="SignalP"/>
    </source>
</evidence>
<evidence type="ECO:0000259" key="4">
    <source>
        <dbReference type="PROSITE" id="PS51352"/>
    </source>
</evidence>
<feature type="chain" id="PRO_5035201213" evidence="3">
    <location>
        <begin position="29"/>
        <end position="543"/>
    </location>
</feature>
<dbReference type="FunFam" id="3.40.30.10:FF:000073">
    <property type="entry name" value="Sulfhydryl oxidase"/>
    <property type="match status" value="1"/>
</dbReference>
<comment type="catalytic activity">
    <reaction evidence="1">
        <text>2 R'C(R)SH + O2 = R'C(R)S-S(R)CR' + H2O2</text>
        <dbReference type="Rhea" id="RHEA:17357"/>
        <dbReference type="ChEBI" id="CHEBI:15379"/>
        <dbReference type="ChEBI" id="CHEBI:16240"/>
        <dbReference type="ChEBI" id="CHEBI:16520"/>
        <dbReference type="ChEBI" id="CHEBI:17412"/>
        <dbReference type="EC" id="1.8.3.2"/>
    </reaction>
</comment>
<dbReference type="GeneTree" id="ENSGT00940000159504"/>
<sequence>MERCGRGSRPPPTLLLLLLLLAVPGAVAAPRSALYSPSDPLTLLQADTVRGAVLGSRSAWAVEFFASWCGHCIAFAPTWKALAEDVKAWRPALNLAALDCAEETNSAVCRDFNIPGFPTVRFFKAFSKNGSGAVFPVAGADVQTLRERLIDALESHHDTWPPACPPLQPAKMKEIDGFFARNNEEYLALIFEKGGSYLGREVALDLSQHKGVAVRRVLNTEADVVRKFGVTNFPSCYLLFRNGSVSRVPVLMESRSFYTAYLQRLSGLTREVPQTTVAPTTVNKIAPTVWKFADRSKIYMADLESALHYILRIEVGRFSVLEGQRLVALKKFVAVLAKYFPGQPLVQNFLHSVNEWLKRQKRRKIPYSFFKTALDDRKEGAVLAKKVNWIGCQGSEPHFRGFPCSLWVLFHFLTVQAARQPVDHSQEAGAASEDPQFPKVQWPPRELCSACHNERLDVPVWDVEATLTFLKVHFSPSNIVLGFPAAGSAPRWDAWRVAAAPKLAMEGLELESRNSTLDPEKPEMMTPTANTTPDVPAERPELI</sequence>
<dbReference type="Ensembl" id="ENSCJAT00000015539.4">
    <property type="protein sequence ID" value="ENSCJAP00000014730.4"/>
    <property type="gene ID" value="ENSCJAG00000007966.5"/>
</dbReference>
<keyword evidence="6" id="KW-1185">Reference proteome</keyword>
<feature type="region of interest" description="Disordered" evidence="2">
    <location>
        <begin position="510"/>
        <end position="543"/>
    </location>
</feature>
<dbReference type="InterPro" id="IPR036249">
    <property type="entry name" value="Thioredoxin-like_sf"/>
</dbReference>
<dbReference type="Pfam" id="PF18371">
    <property type="entry name" value="FAD_SOX"/>
    <property type="match status" value="1"/>
</dbReference>
<dbReference type="FunFam" id="3.40.30.10:FF:000080">
    <property type="entry name" value="Sulfhydryl oxidase"/>
    <property type="match status" value="1"/>
</dbReference>
<dbReference type="GO" id="GO:0000139">
    <property type="term" value="C:Golgi membrane"/>
    <property type="evidence" value="ECO:0007669"/>
    <property type="project" value="TreeGrafter"/>
</dbReference>
<dbReference type="InterPro" id="IPR039798">
    <property type="entry name" value="Sulfhydryl_oxidase"/>
</dbReference>
<name>A0A8J8Y4P7_CALJA</name>
<dbReference type="Pfam" id="PF00085">
    <property type="entry name" value="Thioredoxin"/>
    <property type="match status" value="1"/>
</dbReference>
<dbReference type="InterPro" id="IPR041269">
    <property type="entry name" value="QSOX_Trx1"/>
</dbReference>
<proteinExistence type="predicted"/>
<feature type="domain" description="Thioredoxin" evidence="4">
    <location>
        <begin position="35"/>
        <end position="155"/>
    </location>
</feature>
<dbReference type="FunFam" id="1.20.120.1960:FF:000001">
    <property type="entry name" value="Sulfhydryl oxidase"/>
    <property type="match status" value="1"/>
</dbReference>
<feature type="signal peptide" evidence="3">
    <location>
        <begin position="1"/>
        <end position="28"/>
    </location>
</feature>
<dbReference type="Pfam" id="PF18108">
    <property type="entry name" value="QSOX_Trx1"/>
    <property type="match status" value="1"/>
</dbReference>
<dbReference type="GO" id="GO:0003756">
    <property type="term" value="F:protein disulfide isomerase activity"/>
    <property type="evidence" value="ECO:0007669"/>
    <property type="project" value="TreeGrafter"/>
</dbReference>
<dbReference type="InterPro" id="IPR013766">
    <property type="entry name" value="Thioredoxin_domain"/>
</dbReference>
<dbReference type="PANTHER" id="PTHR22897">
    <property type="entry name" value="QUIESCIN Q6-RELATED SULFHYDRYL OXIDASE"/>
    <property type="match status" value="1"/>
</dbReference>
<dbReference type="InterPro" id="IPR040986">
    <property type="entry name" value="QSOX_FAD-bd_dom"/>
</dbReference>
<dbReference type="AlphaFoldDB" id="A0A8J8Y4P7"/>
<accession>A0A8J8Y4P7</accession>
<reference evidence="5" key="3">
    <citation type="submission" date="2025-09" db="UniProtKB">
        <authorList>
            <consortium name="Ensembl"/>
        </authorList>
    </citation>
    <scope>IDENTIFICATION</scope>
</reference>
<evidence type="ECO:0000256" key="2">
    <source>
        <dbReference type="SAM" id="MobiDB-lite"/>
    </source>
</evidence>
<organism evidence="5 6">
    <name type="scientific">Callithrix jacchus</name>
    <name type="common">White-tufted-ear marmoset</name>
    <name type="synonym">Simia Jacchus</name>
    <dbReference type="NCBI Taxonomy" id="9483"/>
    <lineage>
        <taxon>Eukaryota</taxon>
        <taxon>Metazoa</taxon>
        <taxon>Chordata</taxon>
        <taxon>Craniata</taxon>
        <taxon>Vertebrata</taxon>
        <taxon>Euteleostomi</taxon>
        <taxon>Mammalia</taxon>
        <taxon>Eutheria</taxon>
        <taxon>Euarchontoglires</taxon>
        <taxon>Primates</taxon>
        <taxon>Haplorrhini</taxon>
        <taxon>Platyrrhini</taxon>
        <taxon>Cebidae</taxon>
        <taxon>Callitrichinae</taxon>
        <taxon>Callithrix</taxon>
        <taxon>Callithrix</taxon>
    </lineage>
</organism>
<dbReference type="HOGENOM" id="CLU_020182_1_0_1"/>
<evidence type="ECO:0000313" key="5">
    <source>
        <dbReference type="Ensembl" id="ENSCJAP00000014730.4"/>
    </source>
</evidence>
<evidence type="ECO:0000256" key="1">
    <source>
        <dbReference type="ARBA" id="ARBA00048864"/>
    </source>
</evidence>
<dbReference type="PROSITE" id="PS51352">
    <property type="entry name" value="THIOREDOXIN_2"/>
    <property type="match status" value="1"/>
</dbReference>
<reference evidence="5" key="1">
    <citation type="submission" date="2009-03" db="EMBL/GenBank/DDBJ databases">
        <authorList>
            <person name="Warren W."/>
            <person name="Ye L."/>
            <person name="Minx P."/>
            <person name="Worley K."/>
            <person name="Gibbs R."/>
            <person name="Wilson R.K."/>
        </authorList>
    </citation>
    <scope>NUCLEOTIDE SEQUENCE [LARGE SCALE GENOMIC DNA]</scope>
</reference>
<dbReference type="InterPro" id="IPR042568">
    <property type="entry name" value="QSOX_FAD-bd_sf"/>
</dbReference>